<dbReference type="Gene3D" id="3.30.565.10">
    <property type="entry name" value="Histidine kinase-like ATPase, C-terminal domain"/>
    <property type="match status" value="1"/>
</dbReference>
<dbReference type="InterPro" id="IPR050640">
    <property type="entry name" value="Bact_2-comp_sensor_kinase"/>
</dbReference>
<keyword evidence="4" id="KW-1185">Reference proteome</keyword>
<accession>A0A315ZFX4</accession>
<proteinExistence type="predicted"/>
<gene>
    <name evidence="3" type="ORF">BC781_101562</name>
</gene>
<keyword evidence="1" id="KW-1133">Transmembrane helix</keyword>
<dbReference type="AlphaFoldDB" id="A0A315ZFX4"/>
<protein>
    <submittedName>
        <fullName evidence="3">Histidine kinase</fullName>
    </submittedName>
</protein>
<feature type="transmembrane region" description="Helical" evidence="1">
    <location>
        <begin position="119"/>
        <end position="143"/>
    </location>
</feature>
<feature type="transmembrane region" description="Helical" evidence="1">
    <location>
        <begin position="40"/>
        <end position="63"/>
    </location>
</feature>
<reference evidence="3 4" key="1">
    <citation type="submission" date="2018-03" db="EMBL/GenBank/DDBJ databases">
        <title>Genomic Encyclopedia of Archaeal and Bacterial Type Strains, Phase II (KMG-II): from individual species to whole genera.</title>
        <authorList>
            <person name="Goeker M."/>
        </authorList>
    </citation>
    <scope>NUCLEOTIDE SEQUENCE [LARGE SCALE GENOMIC DNA]</scope>
    <source>
        <strain evidence="3 4">DSM 28229</strain>
    </source>
</reference>
<dbReference type="EMBL" id="QGDO01000001">
    <property type="protein sequence ID" value="PWJ44212.1"/>
    <property type="molecule type" value="Genomic_DNA"/>
</dbReference>
<dbReference type="PANTHER" id="PTHR34220:SF7">
    <property type="entry name" value="SENSOR HISTIDINE KINASE YPDA"/>
    <property type="match status" value="1"/>
</dbReference>
<keyword evidence="1" id="KW-0472">Membrane</keyword>
<dbReference type="GO" id="GO:0000155">
    <property type="term" value="F:phosphorelay sensor kinase activity"/>
    <property type="evidence" value="ECO:0007669"/>
    <property type="project" value="InterPro"/>
</dbReference>
<keyword evidence="1" id="KW-0812">Transmembrane</keyword>
<feature type="transmembrane region" description="Helical" evidence="1">
    <location>
        <begin position="12"/>
        <end position="34"/>
    </location>
</feature>
<evidence type="ECO:0000256" key="1">
    <source>
        <dbReference type="SAM" id="Phobius"/>
    </source>
</evidence>
<sequence length="345" mass="40347">MALTRKKLQHQQYFLVVSSALIFLALFFMMLQLIQHKDNFQIVSVINQTLLSFPFLLLVILIDMQMIRWISNKVLFRDNFILRLVVELSLGAVLSVSISLIANYVFLGERIFDQLLSKFILNVPSISAIFINFLMIFQLEFFFQYDDQRKKELEIIKLKSENSEYLYNQLRSQLNPHFLFNSLNVLSAQINADPQNAVLFTKKLSKIYRYVLNYDRTELIAVEKELAFASDYIEILKIRLGDHLDFSVELGKEERNKSIPPMTFQLLIENAVKHNIVSQDKKLHLRIYAEEDLICIENNKNPMKKSEDSNGIGLMNLNSRFKLVCNSELQITESELFFRVKIPTI</sequence>
<name>A0A315ZFX4_SEDFL</name>
<dbReference type="GO" id="GO:0016020">
    <property type="term" value="C:membrane"/>
    <property type="evidence" value="ECO:0007669"/>
    <property type="project" value="InterPro"/>
</dbReference>
<dbReference type="InterPro" id="IPR036890">
    <property type="entry name" value="HATPase_C_sf"/>
</dbReference>
<feature type="transmembrane region" description="Helical" evidence="1">
    <location>
        <begin position="84"/>
        <end position="107"/>
    </location>
</feature>
<organism evidence="3 4">
    <name type="scientific">Sediminitomix flava</name>
    <dbReference type="NCBI Taxonomy" id="379075"/>
    <lineage>
        <taxon>Bacteria</taxon>
        <taxon>Pseudomonadati</taxon>
        <taxon>Bacteroidota</taxon>
        <taxon>Cytophagia</taxon>
        <taxon>Cytophagales</taxon>
        <taxon>Flammeovirgaceae</taxon>
        <taxon>Sediminitomix</taxon>
    </lineage>
</organism>
<evidence type="ECO:0000313" key="3">
    <source>
        <dbReference type="EMBL" id="PWJ44212.1"/>
    </source>
</evidence>
<evidence type="ECO:0000259" key="2">
    <source>
        <dbReference type="Pfam" id="PF06580"/>
    </source>
</evidence>
<dbReference type="PANTHER" id="PTHR34220">
    <property type="entry name" value="SENSOR HISTIDINE KINASE YPDA"/>
    <property type="match status" value="1"/>
</dbReference>
<keyword evidence="3" id="KW-0808">Transferase</keyword>
<keyword evidence="3" id="KW-0418">Kinase</keyword>
<dbReference type="Proteomes" id="UP000245535">
    <property type="component" value="Unassembled WGS sequence"/>
</dbReference>
<comment type="caution">
    <text evidence="3">The sequence shown here is derived from an EMBL/GenBank/DDBJ whole genome shotgun (WGS) entry which is preliminary data.</text>
</comment>
<dbReference type="InterPro" id="IPR010559">
    <property type="entry name" value="Sig_transdc_His_kin_internal"/>
</dbReference>
<feature type="domain" description="Signal transduction histidine kinase internal region" evidence="2">
    <location>
        <begin position="168"/>
        <end position="244"/>
    </location>
</feature>
<dbReference type="Pfam" id="PF06580">
    <property type="entry name" value="His_kinase"/>
    <property type="match status" value="1"/>
</dbReference>
<evidence type="ECO:0000313" key="4">
    <source>
        <dbReference type="Proteomes" id="UP000245535"/>
    </source>
</evidence>